<dbReference type="AlphaFoldDB" id="A0A413KBE3"/>
<dbReference type="RefSeq" id="WP_117754792.1">
    <property type="nucleotide sequence ID" value="NZ_JAQEFN010000005.1"/>
</dbReference>
<sequence>MRIYNLTDNDDAAIVAQQGIFQVMEWKRDFSVTYGSAMDAYYASEMNVRRRQLVCNLNGKTGAVVQAGAMQWTVGHVEVTTGVKGVGDFIGKLARGAVTNESAVKPEYVGNGVVVLEPTYRHVLLLDPSQMGGAITVNDGLFYACETTIQQHAVMVSRPSAMVAGGEGLFNLSLMGQGTVALESPVPASEIVTVDLENDELKVDGNFAIAWTNGLQFAVERSTKTLIGSAASGEGLVNVYRGTGRVLLAPVAANLANPNAGSGAA</sequence>
<dbReference type="InterPro" id="IPR016031">
    <property type="entry name" value="Trp_RNA-bd_attenuator-like_dom"/>
</dbReference>
<dbReference type="PANTHER" id="PTHR38074:SF1">
    <property type="entry name" value="ALTERED INHERITANCE OF MITOCHONDRIA PROTEIN 24, MITOCHONDRIAL"/>
    <property type="match status" value="1"/>
</dbReference>
<gene>
    <name evidence="1" type="ORF">DXA22_08370</name>
</gene>
<dbReference type="InterPro" id="IPR002838">
    <property type="entry name" value="AIM24"/>
</dbReference>
<evidence type="ECO:0000313" key="2">
    <source>
        <dbReference type="Proteomes" id="UP000284163"/>
    </source>
</evidence>
<organism evidence="1 2">
    <name type="scientific">Bifidobacterium pseudocatenulatum</name>
    <dbReference type="NCBI Taxonomy" id="28026"/>
    <lineage>
        <taxon>Bacteria</taxon>
        <taxon>Bacillati</taxon>
        <taxon>Actinomycetota</taxon>
        <taxon>Actinomycetes</taxon>
        <taxon>Bifidobacteriales</taxon>
        <taxon>Bifidobacteriaceae</taxon>
        <taxon>Bifidobacterium</taxon>
    </lineage>
</organism>
<dbReference type="Gene3D" id="3.60.160.10">
    <property type="entry name" value="Mitochondrial biogenesis AIM24"/>
    <property type="match status" value="1"/>
</dbReference>
<dbReference type="PANTHER" id="PTHR38074">
    <property type="entry name" value="ALTERED INHERITANCE OF MITOCHONDRIA PROTEIN 24, MITOCHONDRIAL"/>
    <property type="match status" value="1"/>
</dbReference>
<comment type="caution">
    <text evidence="1">The sequence shown here is derived from an EMBL/GenBank/DDBJ whole genome shotgun (WGS) entry which is preliminary data.</text>
</comment>
<name>A0A413KBE3_BIFPS</name>
<dbReference type="Proteomes" id="UP000284163">
    <property type="component" value="Unassembled WGS sequence"/>
</dbReference>
<dbReference type="InterPro" id="IPR036983">
    <property type="entry name" value="AIM24_sf"/>
</dbReference>
<dbReference type="Pfam" id="PF01987">
    <property type="entry name" value="AIM24"/>
    <property type="match status" value="1"/>
</dbReference>
<dbReference type="SUPFAM" id="SSF51219">
    <property type="entry name" value="TRAP-like"/>
    <property type="match status" value="1"/>
</dbReference>
<dbReference type="EMBL" id="QSDK01000014">
    <property type="protein sequence ID" value="RGY75693.1"/>
    <property type="molecule type" value="Genomic_DNA"/>
</dbReference>
<accession>A0A413KBE3</accession>
<reference evidence="1 2" key="1">
    <citation type="submission" date="2018-08" db="EMBL/GenBank/DDBJ databases">
        <title>A genome reference for cultivated species of the human gut microbiota.</title>
        <authorList>
            <person name="Zou Y."/>
            <person name="Xue W."/>
            <person name="Luo G."/>
        </authorList>
    </citation>
    <scope>NUCLEOTIDE SEQUENCE [LARGE SCALE GENOMIC DNA]</scope>
    <source>
        <strain evidence="1 2">CF01-1</strain>
    </source>
</reference>
<protein>
    <submittedName>
        <fullName evidence="1">AIM24 family protein</fullName>
    </submittedName>
</protein>
<proteinExistence type="predicted"/>
<evidence type="ECO:0000313" key="1">
    <source>
        <dbReference type="EMBL" id="RGY75693.1"/>
    </source>
</evidence>